<proteinExistence type="predicted"/>
<evidence type="ECO:0000313" key="1">
    <source>
        <dbReference type="EMBL" id="GAI67087.1"/>
    </source>
</evidence>
<accession>X1QF32</accession>
<organism evidence="1">
    <name type="scientific">marine sediment metagenome</name>
    <dbReference type="NCBI Taxonomy" id="412755"/>
    <lineage>
        <taxon>unclassified sequences</taxon>
        <taxon>metagenomes</taxon>
        <taxon>ecological metagenomes</taxon>
    </lineage>
</organism>
<sequence>MVTIIGFEKRENKKKEEFNVLILQGDVVTIISKETGKPYLTARKTSIPCTFDDIMAKTMIGKEMPGEILKVDCEEYEFTIPSTGKKIKLAYTYVYNQEPAGIEETVMG</sequence>
<gene>
    <name evidence="1" type="ORF">S12H4_08788</name>
</gene>
<reference evidence="1" key="1">
    <citation type="journal article" date="2014" name="Front. Microbiol.">
        <title>High frequency of phylogenetically diverse reductive dehalogenase-homologous genes in deep subseafloor sedimentary metagenomes.</title>
        <authorList>
            <person name="Kawai M."/>
            <person name="Futagami T."/>
            <person name="Toyoda A."/>
            <person name="Takaki Y."/>
            <person name="Nishi S."/>
            <person name="Hori S."/>
            <person name="Arai W."/>
            <person name="Tsubouchi T."/>
            <person name="Morono Y."/>
            <person name="Uchiyama I."/>
            <person name="Ito T."/>
            <person name="Fujiyama A."/>
            <person name="Inagaki F."/>
            <person name="Takami H."/>
        </authorList>
    </citation>
    <scope>NUCLEOTIDE SEQUENCE</scope>
    <source>
        <strain evidence="1">Expedition CK06-06</strain>
    </source>
</reference>
<name>X1QF32_9ZZZZ</name>
<dbReference type="EMBL" id="BARW01003445">
    <property type="protein sequence ID" value="GAI67087.1"/>
    <property type="molecule type" value="Genomic_DNA"/>
</dbReference>
<dbReference type="AlphaFoldDB" id="X1QF32"/>
<comment type="caution">
    <text evidence="1">The sequence shown here is derived from an EMBL/GenBank/DDBJ whole genome shotgun (WGS) entry which is preliminary data.</text>
</comment>
<protein>
    <submittedName>
        <fullName evidence="1">Uncharacterized protein</fullName>
    </submittedName>
</protein>